<dbReference type="AlphaFoldDB" id="A0A397J9Z8"/>
<organism evidence="1 2">
    <name type="scientific">Diversispora epigaea</name>
    <dbReference type="NCBI Taxonomy" id="1348612"/>
    <lineage>
        <taxon>Eukaryota</taxon>
        <taxon>Fungi</taxon>
        <taxon>Fungi incertae sedis</taxon>
        <taxon>Mucoromycota</taxon>
        <taxon>Glomeromycotina</taxon>
        <taxon>Glomeromycetes</taxon>
        <taxon>Diversisporales</taxon>
        <taxon>Diversisporaceae</taxon>
        <taxon>Diversispora</taxon>
    </lineage>
</organism>
<dbReference type="EMBL" id="PQFF01000109">
    <property type="protein sequence ID" value="RHZ81580.1"/>
    <property type="molecule type" value="Genomic_DNA"/>
</dbReference>
<name>A0A397J9Z8_9GLOM</name>
<evidence type="ECO:0000313" key="1">
    <source>
        <dbReference type="EMBL" id="RHZ81580.1"/>
    </source>
</evidence>
<comment type="caution">
    <text evidence="1">The sequence shown here is derived from an EMBL/GenBank/DDBJ whole genome shotgun (WGS) entry which is preliminary data.</text>
</comment>
<gene>
    <name evidence="1" type="ORF">Glove_117g548</name>
</gene>
<proteinExistence type="predicted"/>
<reference evidence="1 2" key="1">
    <citation type="submission" date="2018-08" db="EMBL/GenBank/DDBJ databases">
        <title>Genome and evolution of the arbuscular mycorrhizal fungus Diversispora epigaea (formerly Glomus versiforme) and its bacterial endosymbionts.</title>
        <authorList>
            <person name="Sun X."/>
            <person name="Fei Z."/>
            <person name="Harrison M."/>
        </authorList>
    </citation>
    <scope>NUCLEOTIDE SEQUENCE [LARGE SCALE GENOMIC DNA]</scope>
    <source>
        <strain evidence="1 2">IT104</strain>
    </source>
</reference>
<keyword evidence="2" id="KW-1185">Reference proteome</keyword>
<evidence type="ECO:0000313" key="2">
    <source>
        <dbReference type="Proteomes" id="UP000266861"/>
    </source>
</evidence>
<sequence>MNLLTVCLNELKTHDFWESVDNPSLKKYLDFRFQKGVLKDKKTDLSCISSVTNYPVNCGWQREKTWSVGEHVISFMLAFSATL</sequence>
<dbReference type="OrthoDB" id="2446996at2759"/>
<protein>
    <submittedName>
        <fullName evidence="1">Uncharacterized protein</fullName>
    </submittedName>
</protein>
<dbReference type="Proteomes" id="UP000266861">
    <property type="component" value="Unassembled WGS sequence"/>
</dbReference>
<accession>A0A397J9Z8</accession>